<protein>
    <submittedName>
        <fullName evidence="1">Uncharacterized protein</fullName>
    </submittedName>
</protein>
<proteinExistence type="predicted"/>
<dbReference type="EMBL" id="JADKBR010000011">
    <property type="protein sequence ID" value="MBK8890575.1"/>
    <property type="molecule type" value="Genomic_DNA"/>
</dbReference>
<dbReference type="AlphaFoldDB" id="A0A9D7LMJ7"/>
<comment type="caution">
    <text evidence="1">The sequence shown here is derived from an EMBL/GenBank/DDBJ whole genome shotgun (WGS) entry which is preliminary data.</text>
</comment>
<dbReference type="Proteomes" id="UP000808146">
    <property type="component" value="Unassembled WGS sequence"/>
</dbReference>
<gene>
    <name evidence="1" type="ORF">IPN75_09340</name>
</gene>
<evidence type="ECO:0000313" key="1">
    <source>
        <dbReference type="EMBL" id="MBK8890575.1"/>
    </source>
</evidence>
<sequence>MPAPEFVALLRLAQVELDVSDIRQQVAALVRLANMERVQQALDRCDPRTVRTARAHRLLCELADAIGPTTWSTALAVRMVITGEDPPPAGAARIADMLIDHYHPRAPAQTTIWRALKARQTWLEAGALP</sequence>
<accession>A0A9D7LMJ7</accession>
<name>A0A9D7LMJ7_9RHOO</name>
<evidence type="ECO:0000313" key="2">
    <source>
        <dbReference type="Proteomes" id="UP000808146"/>
    </source>
</evidence>
<reference evidence="1" key="1">
    <citation type="submission" date="2020-10" db="EMBL/GenBank/DDBJ databases">
        <title>Connecting structure to function with the recovery of over 1000 high-quality activated sludge metagenome-assembled genomes encoding full-length rRNA genes using long-read sequencing.</title>
        <authorList>
            <person name="Singleton C.M."/>
            <person name="Petriglieri F."/>
            <person name="Kristensen J.M."/>
            <person name="Kirkegaard R.H."/>
            <person name="Michaelsen T.Y."/>
            <person name="Andersen M.H."/>
            <person name="Karst S.M."/>
            <person name="Dueholm M.S."/>
            <person name="Nielsen P.H."/>
            <person name="Albertsen M."/>
        </authorList>
    </citation>
    <scope>NUCLEOTIDE SEQUENCE</scope>
    <source>
        <strain evidence="1">OdNE_18-Q3-R46-58_BAT3C.305</strain>
    </source>
</reference>
<organism evidence="1 2">
    <name type="scientific">Candidatus Dechloromonas phosphorivorans</name>
    <dbReference type="NCBI Taxonomy" id="2899244"/>
    <lineage>
        <taxon>Bacteria</taxon>
        <taxon>Pseudomonadati</taxon>
        <taxon>Pseudomonadota</taxon>
        <taxon>Betaproteobacteria</taxon>
        <taxon>Rhodocyclales</taxon>
        <taxon>Azonexaceae</taxon>
        <taxon>Dechloromonas</taxon>
    </lineage>
</organism>